<proteinExistence type="predicted"/>
<dbReference type="AlphaFoldDB" id="A0A016VQ44"/>
<reference evidence="2" key="1">
    <citation type="journal article" date="2015" name="Nat. Genet.">
        <title>The genome and transcriptome of the zoonotic hookworm Ancylostoma ceylanicum identify infection-specific gene families.</title>
        <authorList>
            <person name="Schwarz E.M."/>
            <person name="Hu Y."/>
            <person name="Antoshechkin I."/>
            <person name="Miller M.M."/>
            <person name="Sternberg P.W."/>
            <person name="Aroian R.V."/>
        </authorList>
    </citation>
    <scope>NUCLEOTIDE SEQUENCE</scope>
    <source>
        <strain evidence="2">HY135</strain>
    </source>
</reference>
<comment type="caution">
    <text evidence="1">The sequence shown here is derived from an EMBL/GenBank/DDBJ whole genome shotgun (WGS) entry which is preliminary data.</text>
</comment>
<keyword evidence="2" id="KW-1185">Reference proteome</keyword>
<evidence type="ECO:0000313" key="2">
    <source>
        <dbReference type="Proteomes" id="UP000024635"/>
    </source>
</evidence>
<evidence type="ECO:0000313" key="1">
    <source>
        <dbReference type="EMBL" id="EYC28888.1"/>
    </source>
</evidence>
<sequence length="79" mass="9355">MVLGYSQNYGNPVFRVMVHRKKLPRRIINNFFQTSHASLRLPRVCKFTHTPLGWISTRLVWVISMLHPDLHEGEKRVRS</sequence>
<accession>A0A016VQ44</accession>
<gene>
    <name evidence="1" type="primary">Acey_s0007.g3483</name>
    <name evidence="1" type="ORF">Y032_0007g3483</name>
</gene>
<name>A0A016VQ44_9BILA</name>
<organism evidence="1 2">
    <name type="scientific">Ancylostoma ceylanicum</name>
    <dbReference type="NCBI Taxonomy" id="53326"/>
    <lineage>
        <taxon>Eukaryota</taxon>
        <taxon>Metazoa</taxon>
        <taxon>Ecdysozoa</taxon>
        <taxon>Nematoda</taxon>
        <taxon>Chromadorea</taxon>
        <taxon>Rhabditida</taxon>
        <taxon>Rhabditina</taxon>
        <taxon>Rhabditomorpha</taxon>
        <taxon>Strongyloidea</taxon>
        <taxon>Ancylostomatidae</taxon>
        <taxon>Ancylostomatinae</taxon>
        <taxon>Ancylostoma</taxon>
    </lineage>
</organism>
<dbReference type="Proteomes" id="UP000024635">
    <property type="component" value="Unassembled WGS sequence"/>
</dbReference>
<dbReference type="EMBL" id="JARK01001343">
    <property type="protein sequence ID" value="EYC28888.1"/>
    <property type="molecule type" value="Genomic_DNA"/>
</dbReference>
<protein>
    <submittedName>
        <fullName evidence="1">Uncharacterized protein</fullName>
    </submittedName>
</protein>